<dbReference type="Proteomes" id="UP000235371">
    <property type="component" value="Unassembled WGS sequence"/>
</dbReference>
<dbReference type="GeneID" id="36585436"/>
<proteinExistence type="predicted"/>
<feature type="compositionally biased region" description="Polar residues" evidence="1">
    <location>
        <begin position="100"/>
        <end position="115"/>
    </location>
</feature>
<dbReference type="CDD" id="cd22265">
    <property type="entry name" value="UDM1_RNF168"/>
    <property type="match status" value="1"/>
</dbReference>
<dbReference type="InterPro" id="IPR001849">
    <property type="entry name" value="PH_domain"/>
</dbReference>
<feature type="compositionally biased region" description="Basic and acidic residues" evidence="1">
    <location>
        <begin position="119"/>
        <end position="192"/>
    </location>
</feature>
<dbReference type="InterPro" id="IPR011993">
    <property type="entry name" value="PH-like_dom_sf"/>
</dbReference>
<evidence type="ECO:0000313" key="4">
    <source>
        <dbReference type="Proteomes" id="UP000235371"/>
    </source>
</evidence>
<dbReference type="Gene3D" id="2.30.29.30">
    <property type="entry name" value="Pleckstrin-homology domain (PH domain)/Phosphotyrosine-binding domain (PTB)"/>
    <property type="match status" value="1"/>
</dbReference>
<evidence type="ECO:0000313" key="3">
    <source>
        <dbReference type="EMBL" id="PMD52998.1"/>
    </source>
</evidence>
<dbReference type="STRING" id="1095630.A0A2J6SQF0"/>
<evidence type="ECO:0000256" key="1">
    <source>
        <dbReference type="SAM" id="MobiDB-lite"/>
    </source>
</evidence>
<accession>A0A2J6SQF0</accession>
<dbReference type="AlphaFoldDB" id="A0A2J6SQF0"/>
<protein>
    <recommendedName>
        <fullName evidence="2">PH domain-containing protein</fullName>
    </recommendedName>
</protein>
<feature type="region of interest" description="Disordered" evidence="1">
    <location>
        <begin position="552"/>
        <end position="679"/>
    </location>
</feature>
<dbReference type="EMBL" id="KZ613895">
    <property type="protein sequence ID" value="PMD52998.1"/>
    <property type="molecule type" value="Genomic_DNA"/>
</dbReference>
<dbReference type="PANTHER" id="PTHR38700">
    <property type="entry name" value="YALI0E22418P"/>
    <property type="match status" value="1"/>
</dbReference>
<feature type="compositionally biased region" description="Low complexity" evidence="1">
    <location>
        <begin position="236"/>
        <end position="245"/>
    </location>
</feature>
<organism evidence="3 4">
    <name type="scientific">Hyaloscypha bicolor E</name>
    <dbReference type="NCBI Taxonomy" id="1095630"/>
    <lineage>
        <taxon>Eukaryota</taxon>
        <taxon>Fungi</taxon>
        <taxon>Dikarya</taxon>
        <taxon>Ascomycota</taxon>
        <taxon>Pezizomycotina</taxon>
        <taxon>Leotiomycetes</taxon>
        <taxon>Helotiales</taxon>
        <taxon>Hyaloscyphaceae</taxon>
        <taxon>Hyaloscypha</taxon>
        <taxon>Hyaloscypha bicolor</taxon>
    </lineage>
</organism>
<dbReference type="InterPro" id="IPR029071">
    <property type="entry name" value="Ubiquitin-like_domsf"/>
</dbReference>
<feature type="region of interest" description="Disordered" evidence="1">
    <location>
        <begin position="712"/>
        <end position="755"/>
    </location>
</feature>
<feature type="region of interest" description="Disordered" evidence="1">
    <location>
        <begin position="1"/>
        <end position="268"/>
    </location>
</feature>
<sequence>MSDEKDPALSTSTSPPKYSRYRSVRQAVKKEEPLPKQSPEPEMARTKSMSRYRRTRPVATPEQIATLPMPSVPPIPRANAHGFTSNPPAQRDVTRRVTEPIQNPQRQKRLSSNNPGRLRPQETDDERMRRVGREAHEREEQRRKVRKEQEEQDRMTRQQKAEEEAELSRKAEEAAAKRLAEQKRKDLERLQAELDAAVPTSPPPPTSPREKLRFFSRKRAQTRSSPPPIAKRESESTSLSTTKSNEPPRGIEQGGGGPQIDAPVSASNAGERRVLIRCKQSSINLPITPETTPVEIIYSAANIMTQNINPSTAILLESYAPLGLERRIRRYEHIRDVMNSWDRDTQNALLLQNSDTPKFDIDLETSSVPKEAPQSVTVYMYHSQKPGKWNKRYITLLPSGQIFMSKKTGAKASEKDSVSLCHLTDFDIYSLTPQQIRKNLKPPKKHSYAIKSQQKTAMFLNTENFVHFFSTDDVTLSEKWYTAVQKWRSWYLVNKKGDGKTENKGKKVTEVSAELRPGTRGGPTHTVKVSVDENPYMIGSFAPLMNLDRFGSGDDYDSDEESRPRQIPFHLRNSLSLSPRESKRHPPPVSYRMPLEAEDQFSSSGLLGRTYSQRQPQRERDAAADSLSGGLSNDRGLLNGGSGRTFSMKSSRTKRPETSAGAGGGLQRGPTQKKPKPLLDFTPQLKEAPQWDKTGKGHGVAAPEGIPLVEAATTPDNPLADVPKPTVFRRDQARPAMARPATARPTTSGEGAFVRGGLVSGQSVMNRGRVVCDS</sequence>
<dbReference type="PANTHER" id="PTHR38700:SF1">
    <property type="entry name" value="PH DOMAIN-CONTAINING PROTEIN"/>
    <property type="match status" value="1"/>
</dbReference>
<evidence type="ECO:0000259" key="2">
    <source>
        <dbReference type="PROSITE" id="PS50003"/>
    </source>
</evidence>
<keyword evidence="4" id="KW-1185">Reference proteome</keyword>
<dbReference type="PROSITE" id="PS50003">
    <property type="entry name" value="PH_DOMAIN"/>
    <property type="match status" value="1"/>
</dbReference>
<dbReference type="OrthoDB" id="6235964at2759"/>
<reference evidence="3 4" key="1">
    <citation type="submission" date="2016-04" db="EMBL/GenBank/DDBJ databases">
        <title>A degradative enzymes factory behind the ericoid mycorrhizal symbiosis.</title>
        <authorList>
            <consortium name="DOE Joint Genome Institute"/>
            <person name="Martino E."/>
            <person name="Morin E."/>
            <person name="Grelet G."/>
            <person name="Kuo A."/>
            <person name="Kohler A."/>
            <person name="Daghino S."/>
            <person name="Barry K."/>
            <person name="Choi C."/>
            <person name="Cichocki N."/>
            <person name="Clum A."/>
            <person name="Copeland A."/>
            <person name="Hainaut M."/>
            <person name="Haridas S."/>
            <person name="Labutti K."/>
            <person name="Lindquist E."/>
            <person name="Lipzen A."/>
            <person name="Khouja H.-R."/>
            <person name="Murat C."/>
            <person name="Ohm R."/>
            <person name="Olson A."/>
            <person name="Spatafora J."/>
            <person name="Veneault-Fourrey C."/>
            <person name="Henrissat B."/>
            <person name="Grigoriev I."/>
            <person name="Martin F."/>
            <person name="Perotto S."/>
        </authorList>
    </citation>
    <scope>NUCLEOTIDE SEQUENCE [LARGE SCALE GENOMIC DNA]</scope>
    <source>
        <strain evidence="3 4">E</strain>
    </source>
</reference>
<feature type="domain" description="PH" evidence="2">
    <location>
        <begin position="371"/>
        <end position="489"/>
    </location>
</feature>
<dbReference type="SUPFAM" id="SSF54236">
    <property type="entry name" value="Ubiquitin-like"/>
    <property type="match status" value="1"/>
</dbReference>
<dbReference type="InParanoid" id="A0A2J6SQF0"/>
<feature type="compositionally biased region" description="Polar residues" evidence="1">
    <location>
        <begin position="600"/>
        <end position="615"/>
    </location>
</feature>
<name>A0A2J6SQF0_9HELO</name>
<gene>
    <name evidence="3" type="ORF">K444DRAFT_572554</name>
</gene>
<feature type="compositionally biased region" description="Low complexity" evidence="1">
    <location>
        <begin position="734"/>
        <end position="747"/>
    </location>
</feature>
<dbReference type="RefSeq" id="XP_024729902.1">
    <property type="nucleotide sequence ID" value="XM_024877359.1"/>
</dbReference>